<accession>A0A084J7M6</accession>
<dbReference type="Proteomes" id="UP000028542">
    <property type="component" value="Unassembled WGS sequence"/>
</dbReference>
<dbReference type="EMBL" id="JPMD01000050">
    <property type="protein sequence ID" value="KEZ84960.1"/>
    <property type="molecule type" value="Genomic_DNA"/>
</dbReference>
<keyword evidence="2" id="KW-0808">Transferase</keyword>
<dbReference type="GO" id="GO:0008168">
    <property type="term" value="F:methyltransferase activity"/>
    <property type="evidence" value="ECO:0007669"/>
    <property type="project" value="UniProtKB-KW"/>
</dbReference>
<dbReference type="AlphaFoldDB" id="A0A084J7M6"/>
<dbReference type="SUPFAM" id="SSF53335">
    <property type="entry name" value="S-adenosyl-L-methionine-dependent methyltransferases"/>
    <property type="match status" value="1"/>
</dbReference>
<dbReference type="RefSeq" id="WP_035135424.1">
    <property type="nucleotide sequence ID" value="NZ_JPMD01000050.1"/>
</dbReference>
<dbReference type="GO" id="GO:0032259">
    <property type="term" value="P:methylation"/>
    <property type="evidence" value="ECO:0007669"/>
    <property type="project" value="UniProtKB-KW"/>
</dbReference>
<evidence type="ECO:0000313" key="2">
    <source>
        <dbReference type="EMBL" id="KEZ84960.1"/>
    </source>
</evidence>
<dbReference type="InterPro" id="IPR041698">
    <property type="entry name" value="Methyltransf_25"/>
</dbReference>
<sequence length="225" mass="25598">MSNYYEQSLNSTKLFKVYDTKYPRIKRYLGEEIKFVGENLQGNEKVLEVGTGYGRIIKELAPFASKLVGIDISKESVELGRNYIKESPKCSIEVMDAHNLKFGEEFDVVLCLQNGLSAMKGYPMDLIRQCMKVLVPGGKAYFSTYSPKFWNHRIAWFYEQANKGLLGEIDLEKTHDGIIVCKDGFVANTFSEDELKKFGEEFGSDYSIEEVDESSLFLIIKKSIG</sequence>
<comment type="caution">
    <text evidence="2">The sequence shown here is derived from an EMBL/GenBank/DDBJ whole genome shotgun (WGS) entry which is preliminary data.</text>
</comment>
<organism evidence="2 3">
    <name type="scientific">Clostridium sulfidigenes</name>
    <dbReference type="NCBI Taxonomy" id="318464"/>
    <lineage>
        <taxon>Bacteria</taxon>
        <taxon>Bacillati</taxon>
        <taxon>Bacillota</taxon>
        <taxon>Clostridia</taxon>
        <taxon>Eubacteriales</taxon>
        <taxon>Clostridiaceae</taxon>
        <taxon>Clostridium</taxon>
    </lineage>
</organism>
<dbReference type="InterPro" id="IPR029063">
    <property type="entry name" value="SAM-dependent_MTases_sf"/>
</dbReference>
<keyword evidence="3" id="KW-1185">Reference proteome</keyword>
<dbReference type="eggNOG" id="COG2227">
    <property type="taxonomic scope" value="Bacteria"/>
</dbReference>
<feature type="domain" description="Methyltransferase" evidence="1">
    <location>
        <begin position="46"/>
        <end position="138"/>
    </location>
</feature>
<proteinExistence type="predicted"/>
<evidence type="ECO:0000313" key="3">
    <source>
        <dbReference type="Proteomes" id="UP000028542"/>
    </source>
</evidence>
<protein>
    <submittedName>
        <fullName evidence="2">Methylase</fullName>
    </submittedName>
</protein>
<dbReference type="CDD" id="cd02440">
    <property type="entry name" value="AdoMet_MTases"/>
    <property type="match status" value="1"/>
</dbReference>
<gene>
    <name evidence="2" type="ORF">IO99_17320</name>
</gene>
<keyword evidence="2" id="KW-0489">Methyltransferase</keyword>
<dbReference type="Pfam" id="PF13649">
    <property type="entry name" value="Methyltransf_25"/>
    <property type="match status" value="1"/>
</dbReference>
<dbReference type="STRING" id="318464.IO99_17320"/>
<reference evidence="2 3" key="1">
    <citation type="submission" date="2014-07" db="EMBL/GenBank/DDBJ databases">
        <title>Draft genome of Clostridium sulfidigenes 113A isolated from sediments associated with methane hydrate from Krishna Godavari basin.</title>
        <authorList>
            <person name="Honkalas V.S."/>
            <person name="Dabir A.P."/>
            <person name="Arora P."/>
            <person name="Dhakephalkar P.K."/>
        </authorList>
    </citation>
    <scope>NUCLEOTIDE SEQUENCE [LARGE SCALE GENOMIC DNA]</scope>
    <source>
        <strain evidence="2 3">113A</strain>
    </source>
</reference>
<name>A0A084J7M6_9CLOT</name>
<evidence type="ECO:0000259" key="1">
    <source>
        <dbReference type="Pfam" id="PF13649"/>
    </source>
</evidence>
<dbReference type="Gene3D" id="3.40.50.150">
    <property type="entry name" value="Vaccinia Virus protein VP39"/>
    <property type="match status" value="1"/>
</dbReference>